<evidence type="ECO:0000313" key="2">
    <source>
        <dbReference type="Proteomes" id="UP000609849"/>
    </source>
</evidence>
<keyword evidence="2" id="KW-1185">Reference proteome</keyword>
<comment type="caution">
    <text evidence="1">The sequence shown here is derived from an EMBL/GenBank/DDBJ whole genome shotgun (WGS) entry which is preliminary data.</text>
</comment>
<evidence type="ECO:0008006" key="3">
    <source>
        <dbReference type="Google" id="ProtNLM"/>
    </source>
</evidence>
<proteinExistence type="predicted"/>
<evidence type="ECO:0000313" key="1">
    <source>
        <dbReference type="EMBL" id="MBC5998383.1"/>
    </source>
</evidence>
<reference evidence="1 2" key="1">
    <citation type="submission" date="2020-08" db="EMBL/GenBank/DDBJ databases">
        <authorList>
            <person name="Liu C."/>
            <person name="Sun Q."/>
        </authorList>
    </citation>
    <scope>NUCLEOTIDE SEQUENCE [LARGE SCALE GENOMIC DNA]</scope>
    <source>
        <strain evidence="1 2">NSJ-18</strain>
    </source>
</reference>
<accession>A0ABR7JTZ6</accession>
<dbReference type="Proteomes" id="UP000609849">
    <property type="component" value="Unassembled WGS sequence"/>
</dbReference>
<gene>
    <name evidence="1" type="ORF">H8923_16705</name>
</gene>
<sequence length="195" mass="22788">MEKDKFNNLSLIEQVEYINSLLEGNKTLTNIAKDIGIGRSTIRDRFKKINYRYSKDLNKYIKDINVSNTGVIRGSADVMKNRQKELNTIDRADLKKYNVSNTSIDNFNSNIKDKLVNITNEYEVLMEMIELYKSNTNVLQGQICIDLPICDSELTSFRVNKKVLNDFNEFVKHNKEFRKIDLVSMALKEYMENHK</sequence>
<dbReference type="EMBL" id="JACRWE010000017">
    <property type="protein sequence ID" value="MBC5998383.1"/>
    <property type="molecule type" value="Genomic_DNA"/>
</dbReference>
<organism evidence="1 2">
    <name type="scientific">Romboutsia faecis</name>
    <dbReference type="NCBI Taxonomy" id="2764597"/>
    <lineage>
        <taxon>Bacteria</taxon>
        <taxon>Bacillati</taxon>
        <taxon>Bacillota</taxon>
        <taxon>Clostridia</taxon>
        <taxon>Peptostreptococcales</taxon>
        <taxon>Peptostreptococcaceae</taxon>
        <taxon>Romboutsia</taxon>
    </lineage>
</organism>
<name>A0ABR7JTZ6_9FIRM</name>
<dbReference type="RefSeq" id="WP_153973174.1">
    <property type="nucleotide sequence ID" value="NZ_JACRWE010000017.1"/>
</dbReference>
<protein>
    <recommendedName>
        <fullName evidence="3">DNA-binding protein</fullName>
    </recommendedName>
</protein>